<organism evidence="2 3">
    <name type="scientific">Gilvimarinus xylanilyticus</name>
    <dbReference type="NCBI Taxonomy" id="2944139"/>
    <lineage>
        <taxon>Bacteria</taxon>
        <taxon>Pseudomonadati</taxon>
        <taxon>Pseudomonadota</taxon>
        <taxon>Gammaproteobacteria</taxon>
        <taxon>Cellvibrionales</taxon>
        <taxon>Cellvibrionaceae</taxon>
        <taxon>Gilvimarinus</taxon>
    </lineage>
</organism>
<comment type="caution">
    <text evidence="2">The sequence shown here is derived from an EMBL/GenBank/DDBJ whole genome shotgun (WGS) entry which is preliminary data.</text>
</comment>
<keyword evidence="3" id="KW-1185">Reference proteome</keyword>
<dbReference type="SUPFAM" id="SSF47413">
    <property type="entry name" value="lambda repressor-like DNA-binding domains"/>
    <property type="match status" value="1"/>
</dbReference>
<protein>
    <submittedName>
        <fullName evidence="2">Helix-turn-helix transcriptional regulator</fullName>
    </submittedName>
</protein>
<reference evidence="2" key="1">
    <citation type="submission" date="2022-05" db="EMBL/GenBank/DDBJ databases">
        <authorList>
            <person name="Sun H.-N."/>
        </authorList>
    </citation>
    <scope>NUCLEOTIDE SEQUENCE</scope>
    <source>
        <strain evidence="2">HB14</strain>
    </source>
</reference>
<dbReference type="CDD" id="cd00093">
    <property type="entry name" value="HTH_XRE"/>
    <property type="match status" value="1"/>
</dbReference>
<dbReference type="SMART" id="SM00530">
    <property type="entry name" value="HTH_XRE"/>
    <property type="match status" value="1"/>
</dbReference>
<dbReference type="InterPro" id="IPR010982">
    <property type="entry name" value="Lambda_DNA-bd_dom_sf"/>
</dbReference>
<accession>A0A9X2I0L9</accession>
<evidence type="ECO:0000313" key="3">
    <source>
        <dbReference type="Proteomes" id="UP001139319"/>
    </source>
</evidence>
<feature type="domain" description="HTH cro/C1-type" evidence="1">
    <location>
        <begin position="11"/>
        <end position="64"/>
    </location>
</feature>
<dbReference type="AlphaFoldDB" id="A0A9X2I0L9"/>
<name>A0A9X2I0L9_9GAMM</name>
<dbReference type="GO" id="GO:0003677">
    <property type="term" value="F:DNA binding"/>
    <property type="evidence" value="ECO:0007669"/>
    <property type="project" value="InterPro"/>
</dbReference>
<evidence type="ECO:0000313" key="2">
    <source>
        <dbReference type="EMBL" id="MCP8898130.1"/>
    </source>
</evidence>
<dbReference type="Proteomes" id="UP001139319">
    <property type="component" value="Unassembled WGS sequence"/>
</dbReference>
<proteinExistence type="predicted"/>
<dbReference type="InterPro" id="IPR001387">
    <property type="entry name" value="Cro/C1-type_HTH"/>
</dbReference>
<dbReference type="EMBL" id="JAMFTH010000001">
    <property type="protein sequence ID" value="MCP8898130.1"/>
    <property type="molecule type" value="Genomic_DNA"/>
</dbReference>
<reference evidence="2" key="2">
    <citation type="submission" date="2023-01" db="EMBL/GenBank/DDBJ databases">
        <title>Gilvimarinus xylanilyticus HB14 isolated from Caulerpa lentillifera aquaculture base in Hainan, China.</title>
        <authorList>
            <person name="Zhang Y.-J."/>
        </authorList>
    </citation>
    <scope>NUCLEOTIDE SEQUENCE</scope>
    <source>
        <strain evidence="2">HB14</strain>
    </source>
</reference>
<sequence>MSQIPHLCQTLKRLLRERGITYRQLADSLQMSEANVKRMFSQQSLSLHRLEAVCQQLELSLAEFFSLADPDERSVTQLTLEQEQQLVDDPKLCLAAVCIRDGWSYEDIITHYQIDEHECIQLLARLDRLKLLQLLPGNKFKVLISQNVRWSPDGPLEQFIARDVISGFLQGSFAEPESFRFYLRGSYSAASIHHLQRRLEQLTREAEELNAADARLPLDQRTHMGLLMAMRPWELSIFQAMRR</sequence>
<dbReference type="Gene3D" id="1.10.260.40">
    <property type="entry name" value="lambda repressor-like DNA-binding domains"/>
    <property type="match status" value="1"/>
</dbReference>
<dbReference type="PROSITE" id="PS50943">
    <property type="entry name" value="HTH_CROC1"/>
    <property type="match status" value="1"/>
</dbReference>
<evidence type="ECO:0000259" key="1">
    <source>
        <dbReference type="PROSITE" id="PS50943"/>
    </source>
</evidence>
<gene>
    <name evidence="2" type="ORF">M6D89_02325</name>
</gene>
<dbReference type="RefSeq" id="WP_253966420.1">
    <property type="nucleotide sequence ID" value="NZ_JAMFTH010000001.1"/>
</dbReference>
<dbReference type="Pfam" id="PF13443">
    <property type="entry name" value="HTH_26"/>
    <property type="match status" value="1"/>
</dbReference>